<organism evidence="1 2">
    <name type="scientific">Denitrobaculum tricleocarpae</name>
    <dbReference type="NCBI Taxonomy" id="2591009"/>
    <lineage>
        <taxon>Bacteria</taxon>
        <taxon>Pseudomonadati</taxon>
        <taxon>Pseudomonadota</taxon>
        <taxon>Alphaproteobacteria</taxon>
        <taxon>Rhodospirillales</taxon>
        <taxon>Rhodospirillaceae</taxon>
        <taxon>Denitrobaculum</taxon>
    </lineage>
</organism>
<gene>
    <name evidence="1" type="ORF">FKG95_22310</name>
</gene>
<name>A0A545TER3_9PROT</name>
<dbReference type="InterPro" id="IPR011990">
    <property type="entry name" value="TPR-like_helical_dom_sf"/>
</dbReference>
<dbReference type="EMBL" id="VHSH01000009">
    <property type="protein sequence ID" value="TQV75661.1"/>
    <property type="molecule type" value="Genomic_DNA"/>
</dbReference>
<reference evidence="1 2" key="1">
    <citation type="submission" date="2019-06" db="EMBL/GenBank/DDBJ databases">
        <title>Whole genome sequence for Rhodospirillaceae sp. R148.</title>
        <authorList>
            <person name="Wang G."/>
        </authorList>
    </citation>
    <scope>NUCLEOTIDE SEQUENCE [LARGE SCALE GENOMIC DNA]</scope>
    <source>
        <strain evidence="1 2">R148</strain>
    </source>
</reference>
<sequence length="153" mass="17974">MRKILSFPKRLVFAIQHGYRWYKVDISCQERKFEKALAILQKMTRRHPARVKLSLKKAQVLYALSRYQASLTELDAIVPVLETGGKLSDAEKQYCFAYLYWLALCIKVKTGADQKRMLAQLRDVNIRAIDLAKVPRVWRSNFPLRLHPNWEEP</sequence>
<accession>A0A545TER3</accession>
<evidence type="ECO:0000313" key="1">
    <source>
        <dbReference type="EMBL" id="TQV75661.1"/>
    </source>
</evidence>
<dbReference type="SUPFAM" id="SSF48452">
    <property type="entry name" value="TPR-like"/>
    <property type="match status" value="1"/>
</dbReference>
<protein>
    <submittedName>
        <fullName evidence="1">Tetratricopeptide repeat protein</fullName>
    </submittedName>
</protein>
<proteinExistence type="predicted"/>
<evidence type="ECO:0000313" key="2">
    <source>
        <dbReference type="Proteomes" id="UP000315252"/>
    </source>
</evidence>
<dbReference type="Gene3D" id="1.25.40.10">
    <property type="entry name" value="Tetratricopeptide repeat domain"/>
    <property type="match status" value="1"/>
</dbReference>
<dbReference type="RefSeq" id="WP_142898650.1">
    <property type="nucleotide sequence ID" value="NZ_ML660060.1"/>
</dbReference>
<comment type="caution">
    <text evidence="1">The sequence shown here is derived from an EMBL/GenBank/DDBJ whole genome shotgun (WGS) entry which is preliminary data.</text>
</comment>
<dbReference type="AlphaFoldDB" id="A0A545TER3"/>
<dbReference type="Proteomes" id="UP000315252">
    <property type="component" value="Unassembled WGS sequence"/>
</dbReference>
<keyword evidence="2" id="KW-1185">Reference proteome</keyword>